<evidence type="ECO:0000256" key="1">
    <source>
        <dbReference type="SAM" id="Phobius"/>
    </source>
</evidence>
<dbReference type="RefSeq" id="XP_062721842.1">
    <property type="nucleotide sequence ID" value="XM_062869424.1"/>
</dbReference>
<keyword evidence="1" id="KW-0472">Membrane</keyword>
<evidence type="ECO:0000313" key="2">
    <source>
        <dbReference type="EMBL" id="KAK3306062.1"/>
    </source>
</evidence>
<dbReference type="AlphaFoldDB" id="A0AAJ0M208"/>
<reference evidence="2" key="2">
    <citation type="submission" date="2023-06" db="EMBL/GenBank/DDBJ databases">
        <authorList>
            <consortium name="Lawrence Berkeley National Laboratory"/>
            <person name="Mondo S.J."/>
            <person name="Hensen N."/>
            <person name="Bonometti L."/>
            <person name="Westerberg I."/>
            <person name="Brannstrom I.O."/>
            <person name="Guillou S."/>
            <person name="Cros-Aarteil S."/>
            <person name="Calhoun S."/>
            <person name="Haridas S."/>
            <person name="Kuo A."/>
            <person name="Pangilinan J."/>
            <person name="Riley R."/>
            <person name="Labutti K."/>
            <person name="Andreopoulos B."/>
            <person name="Lipzen A."/>
            <person name="Chen C."/>
            <person name="Yanf M."/>
            <person name="Daum C."/>
            <person name="Ng V."/>
            <person name="Clum A."/>
            <person name="Steindorff A."/>
            <person name="Ohm R."/>
            <person name="Martin F."/>
            <person name="Silar P."/>
            <person name="Natvig D."/>
            <person name="Lalanne C."/>
            <person name="Gautier V."/>
            <person name="Ament-Velasquez S.L."/>
            <person name="Kruys A."/>
            <person name="Hutchinson M.I."/>
            <person name="Powell A.J."/>
            <person name="Barry K."/>
            <person name="Miller A.N."/>
            <person name="Grigoriev I.V."/>
            <person name="Debuchy R."/>
            <person name="Gladieux P."/>
            <person name="Thoren M.H."/>
            <person name="Johannesson H."/>
        </authorList>
    </citation>
    <scope>NUCLEOTIDE SEQUENCE</scope>
    <source>
        <strain evidence="2">CBS 333.67</strain>
    </source>
</reference>
<dbReference type="GeneID" id="87888253"/>
<feature type="transmembrane region" description="Helical" evidence="1">
    <location>
        <begin position="37"/>
        <end position="58"/>
    </location>
</feature>
<comment type="caution">
    <text evidence="2">The sequence shown here is derived from an EMBL/GenBank/DDBJ whole genome shotgun (WGS) entry which is preliminary data.</text>
</comment>
<gene>
    <name evidence="2" type="ORF">B0T15DRAFT_534222</name>
</gene>
<protein>
    <submittedName>
        <fullName evidence="2">Uncharacterized protein</fullName>
    </submittedName>
</protein>
<reference evidence="2" key="1">
    <citation type="journal article" date="2023" name="Mol. Phylogenet. Evol.">
        <title>Genome-scale phylogeny and comparative genomics of the fungal order Sordariales.</title>
        <authorList>
            <person name="Hensen N."/>
            <person name="Bonometti L."/>
            <person name="Westerberg I."/>
            <person name="Brannstrom I.O."/>
            <person name="Guillou S."/>
            <person name="Cros-Aarteil S."/>
            <person name="Calhoun S."/>
            <person name="Haridas S."/>
            <person name="Kuo A."/>
            <person name="Mondo S."/>
            <person name="Pangilinan J."/>
            <person name="Riley R."/>
            <person name="LaButti K."/>
            <person name="Andreopoulos B."/>
            <person name="Lipzen A."/>
            <person name="Chen C."/>
            <person name="Yan M."/>
            <person name="Daum C."/>
            <person name="Ng V."/>
            <person name="Clum A."/>
            <person name="Steindorff A."/>
            <person name="Ohm R.A."/>
            <person name="Martin F."/>
            <person name="Silar P."/>
            <person name="Natvig D.O."/>
            <person name="Lalanne C."/>
            <person name="Gautier V."/>
            <person name="Ament-Velasquez S.L."/>
            <person name="Kruys A."/>
            <person name="Hutchinson M.I."/>
            <person name="Powell A.J."/>
            <person name="Barry K."/>
            <person name="Miller A.N."/>
            <person name="Grigoriev I.V."/>
            <person name="Debuchy R."/>
            <person name="Gladieux P."/>
            <person name="Hiltunen Thoren M."/>
            <person name="Johannesson H."/>
        </authorList>
    </citation>
    <scope>NUCLEOTIDE SEQUENCE</scope>
    <source>
        <strain evidence="2">CBS 333.67</strain>
    </source>
</reference>
<keyword evidence="3" id="KW-1185">Reference proteome</keyword>
<keyword evidence="1" id="KW-1133">Transmembrane helix</keyword>
<accession>A0AAJ0M208</accession>
<keyword evidence="1" id="KW-0812">Transmembrane</keyword>
<organism evidence="2 3">
    <name type="scientific">Chaetomium strumarium</name>
    <dbReference type="NCBI Taxonomy" id="1170767"/>
    <lineage>
        <taxon>Eukaryota</taxon>
        <taxon>Fungi</taxon>
        <taxon>Dikarya</taxon>
        <taxon>Ascomycota</taxon>
        <taxon>Pezizomycotina</taxon>
        <taxon>Sordariomycetes</taxon>
        <taxon>Sordariomycetidae</taxon>
        <taxon>Sordariales</taxon>
        <taxon>Chaetomiaceae</taxon>
        <taxon>Chaetomium</taxon>
    </lineage>
</organism>
<dbReference type="EMBL" id="JAUDZG010000004">
    <property type="protein sequence ID" value="KAK3306062.1"/>
    <property type="molecule type" value="Genomic_DNA"/>
</dbReference>
<dbReference type="Proteomes" id="UP001273166">
    <property type="component" value="Unassembled WGS sequence"/>
</dbReference>
<evidence type="ECO:0000313" key="3">
    <source>
        <dbReference type="Proteomes" id="UP001273166"/>
    </source>
</evidence>
<sequence>MLLAMSAGLSPFLRLATGSARLSLGNMSVPPVGESVLLAALMPFIMLFAMVAGLSASLHRAMGWARLGFGMAPVWVSATWRVCCASCWTTLVSSFGRVCVGFPFAGLEGIVRWVGCLEDG</sequence>
<proteinExistence type="predicted"/>
<name>A0AAJ0M208_9PEZI</name>